<organism evidence="2 3">
    <name type="scientific">Yersinia massiliensis</name>
    <dbReference type="NCBI Taxonomy" id="419257"/>
    <lineage>
        <taxon>Bacteria</taxon>
        <taxon>Pseudomonadati</taxon>
        <taxon>Pseudomonadota</taxon>
        <taxon>Gammaproteobacteria</taxon>
        <taxon>Enterobacterales</taxon>
        <taxon>Yersiniaceae</taxon>
        <taxon>Yersinia</taxon>
    </lineage>
</organism>
<sequence>MLKSPSALLFSAALFSTASHAVILDQQWGSWFGTVSAMEFEINTDNASNERLTLTCTGGHLAVAYSVPAEDYRVSSETGLAEPGLNIDSKTYSLGEAAFMALKNSGDRGQVTVTSMGQNLSKSFKTSGLREALQDITWQDCVSR</sequence>
<dbReference type="Proteomes" id="UP000240908">
    <property type="component" value="Chromosome"/>
</dbReference>
<feature type="signal peptide" evidence="1">
    <location>
        <begin position="1"/>
        <end position="21"/>
    </location>
</feature>
<proteinExistence type="predicted"/>
<keyword evidence="1" id="KW-0732">Signal</keyword>
<evidence type="ECO:0000313" key="2">
    <source>
        <dbReference type="EMBL" id="AVX36251.1"/>
    </source>
</evidence>
<dbReference type="EMBL" id="CP028487">
    <property type="protein sequence ID" value="AVX36251.1"/>
    <property type="molecule type" value="Genomic_DNA"/>
</dbReference>
<dbReference type="RefSeq" id="WP_108087230.1">
    <property type="nucleotide sequence ID" value="NZ_CP028487.1"/>
</dbReference>
<evidence type="ECO:0000313" key="3">
    <source>
        <dbReference type="Proteomes" id="UP000240908"/>
    </source>
</evidence>
<keyword evidence="3" id="KW-1185">Reference proteome</keyword>
<accession>A0ABM6UMY4</accession>
<feature type="chain" id="PRO_5046923070" evidence="1">
    <location>
        <begin position="22"/>
        <end position="144"/>
    </location>
</feature>
<name>A0ABM6UMY4_9GAMM</name>
<gene>
    <name evidence="2" type="ORF">DA391_00370</name>
</gene>
<reference evidence="3" key="1">
    <citation type="journal article" date="2018" name="Genome Announc.">
        <title>First complete genome sequence of Yersinia massiliensis.</title>
        <authorList>
            <person name="Thomas M.C."/>
            <person name="Arling V."/>
            <person name="Goji N."/>
            <person name="Janzen T.W."/>
            <person name="Duceppe M.-O."/>
            <person name="Mathews A."/>
            <person name="Carrillo C."/>
            <person name="Amoako K."/>
        </authorList>
    </citation>
    <scope>NUCLEOTIDE SEQUENCE [LARGE SCALE GENOMIC DNA]</scope>
    <source>
        <strain evidence="3">GTA</strain>
    </source>
</reference>
<protein>
    <submittedName>
        <fullName evidence="2">Uncharacterized protein</fullName>
    </submittedName>
</protein>
<evidence type="ECO:0000256" key="1">
    <source>
        <dbReference type="SAM" id="SignalP"/>
    </source>
</evidence>